<dbReference type="Proteomes" id="UP000284853">
    <property type="component" value="Unassembled WGS sequence"/>
</dbReference>
<evidence type="ECO:0000313" key="1">
    <source>
        <dbReference type="EMBL" id="RKF66614.1"/>
    </source>
</evidence>
<dbReference type="EMBL" id="NSDJ01000002">
    <property type="protein sequence ID" value="RKF66614.1"/>
    <property type="molecule type" value="Genomic_DNA"/>
</dbReference>
<reference evidence="1 2" key="1">
    <citation type="submission" date="2017-08" db="EMBL/GenBank/DDBJ databases">
        <title>Comparative genomics of bacteria isolated from necrotic lesions of AOD affected trees.</title>
        <authorList>
            <person name="Doonan J."/>
            <person name="Denman S."/>
            <person name="Mcdonald J.E."/>
        </authorList>
    </citation>
    <scope>NUCLEOTIDE SEQUENCE [LARGE SCALE GENOMIC DNA]</scope>
    <source>
        <strain evidence="1 2">CIP 105588</strain>
    </source>
</reference>
<protein>
    <submittedName>
        <fullName evidence="1">Uncharacterized protein</fullName>
    </submittedName>
</protein>
<proteinExistence type="predicted"/>
<gene>
    <name evidence="1" type="ORF">CKQ54_24885</name>
</gene>
<comment type="caution">
    <text evidence="1">The sequence shown here is derived from an EMBL/GenBank/DDBJ whole genome shotgun (WGS) entry which is preliminary data.</text>
</comment>
<organism evidence="1 2">
    <name type="scientific">Rahnella variigena</name>
    <dbReference type="NCBI Taxonomy" id="574964"/>
    <lineage>
        <taxon>Bacteria</taxon>
        <taxon>Pseudomonadati</taxon>
        <taxon>Pseudomonadota</taxon>
        <taxon>Gammaproteobacteria</taxon>
        <taxon>Enterobacterales</taxon>
        <taxon>Yersiniaceae</taxon>
        <taxon>Rahnella</taxon>
    </lineage>
</organism>
<accession>A0ABX9PQJ1</accession>
<sequence length="112" mass="12755">MTPLYDILSAWPVIGRGNNKIAWQKCKLAMAVRGSSNYYLISKIQRRHWIKQGEQSGLGKRQIETMIDEIIELTPAVIENVARQLPESFPAELADTIFTGMQQQRVRLKAQA</sequence>
<keyword evidence="2" id="KW-1185">Reference proteome</keyword>
<name>A0ABX9PQJ1_9GAMM</name>
<evidence type="ECO:0000313" key="2">
    <source>
        <dbReference type="Proteomes" id="UP000284853"/>
    </source>
</evidence>